<feature type="domain" description="S-adenosylmethionine synthetase C-terminal" evidence="15">
    <location>
        <begin position="242"/>
        <end position="381"/>
    </location>
</feature>
<dbReference type="CDD" id="cd18079">
    <property type="entry name" value="S-AdoMet_synt"/>
    <property type="match status" value="1"/>
</dbReference>
<evidence type="ECO:0000256" key="5">
    <source>
        <dbReference type="ARBA" id="ARBA00022723"/>
    </source>
</evidence>
<feature type="binding site" evidence="10">
    <location>
        <position position="248"/>
    </location>
    <ligand>
        <name>L-methionine</name>
        <dbReference type="ChEBI" id="CHEBI:57844"/>
        <note>ligand shared between two neighboring subunits</note>
    </ligand>
</feature>
<evidence type="ECO:0000313" key="17">
    <source>
        <dbReference type="Proteomes" id="UP000184052"/>
    </source>
</evidence>
<dbReference type="EMBL" id="FQZL01000016">
    <property type="protein sequence ID" value="SHJ31736.1"/>
    <property type="molecule type" value="Genomic_DNA"/>
</dbReference>
<keyword evidence="9 10" id="KW-0630">Potassium</keyword>
<feature type="domain" description="S-adenosylmethionine synthetase central" evidence="14">
    <location>
        <begin position="124"/>
        <end position="240"/>
    </location>
</feature>
<dbReference type="FunFam" id="3.30.300.10:FF:000004">
    <property type="entry name" value="S-adenosylmethionine synthase"/>
    <property type="match status" value="1"/>
</dbReference>
<evidence type="ECO:0000256" key="3">
    <source>
        <dbReference type="ARBA" id="ARBA00022563"/>
    </source>
</evidence>
<feature type="binding site" description="in other chain" evidence="10">
    <location>
        <position position="99"/>
    </location>
    <ligand>
        <name>L-methionine</name>
        <dbReference type="ChEBI" id="CHEBI:57844"/>
        <note>ligand shared between two neighboring subunits</note>
    </ligand>
</feature>
<dbReference type="PIRSF" id="PIRSF000497">
    <property type="entry name" value="MAT"/>
    <property type="match status" value="1"/>
</dbReference>
<evidence type="ECO:0000256" key="6">
    <source>
        <dbReference type="ARBA" id="ARBA00022741"/>
    </source>
</evidence>
<dbReference type="NCBIfam" id="TIGR01034">
    <property type="entry name" value="metK"/>
    <property type="match status" value="1"/>
</dbReference>
<keyword evidence="8 10" id="KW-0460">Magnesium</keyword>
<keyword evidence="6 10" id="KW-0547">Nucleotide-binding</keyword>
<dbReference type="PROSITE" id="PS00376">
    <property type="entry name" value="ADOMET_SYNTHASE_1"/>
    <property type="match status" value="1"/>
</dbReference>
<comment type="pathway">
    <text evidence="1 10">Amino-acid biosynthesis; S-adenosyl-L-methionine biosynthesis; S-adenosyl-L-methionine from L-methionine: step 1/1.</text>
</comment>
<dbReference type="PANTHER" id="PTHR11964">
    <property type="entry name" value="S-ADENOSYLMETHIONINE SYNTHETASE"/>
    <property type="match status" value="1"/>
</dbReference>
<feature type="binding site" description="in other chain" evidence="10">
    <location>
        <position position="56"/>
    </location>
    <ligand>
        <name>L-methionine</name>
        <dbReference type="ChEBI" id="CHEBI:57844"/>
        <note>ligand shared between two neighboring subunits</note>
    </ligand>
</feature>
<feature type="binding site" description="in other chain" evidence="10">
    <location>
        <position position="15"/>
    </location>
    <ligand>
        <name>ATP</name>
        <dbReference type="ChEBI" id="CHEBI:30616"/>
        <note>ligand shared between two neighboring subunits</note>
    </ligand>
</feature>
<keyword evidence="3 10" id="KW-0554">One-carbon metabolism</keyword>
<evidence type="ECO:0000259" key="13">
    <source>
        <dbReference type="Pfam" id="PF00438"/>
    </source>
</evidence>
<gene>
    <name evidence="10" type="primary">metK</name>
    <name evidence="16" type="ORF">SAMN02745751_02270</name>
</gene>
<feature type="binding site" description="in other chain" evidence="10">
    <location>
        <begin position="254"/>
        <end position="255"/>
    </location>
    <ligand>
        <name>ATP</name>
        <dbReference type="ChEBI" id="CHEBI:30616"/>
        <note>ligand shared between two neighboring subunits</note>
    </ligand>
</feature>
<dbReference type="InterPro" id="IPR022631">
    <property type="entry name" value="ADOMET_SYNTHASE_CS"/>
</dbReference>
<evidence type="ECO:0000256" key="1">
    <source>
        <dbReference type="ARBA" id="ARBA00005224"/>
    </source>
</evidence>
<feature type="binding site" evidence="10">
    <location>
        <position position="43"/>
    </location>
    <ligand>
        <name>K(+)</name>
        <dbReference type="ChEBI" id="CHEBI:29103"/>
    </ligand>
</feature>
<dbReference type="Pfam" id="PF02773">
    <property type="entry name" value="S-AdoMet_synt_C"/>
    <property type="match status" value="1"/>
</dbReference>
<comment type="cofactor">
    <cofactor evidence="10">
        <name>K(+)</name>
        <dbReference type="ChEBI" id="CHEBI:29103"/>
    </cofactor>
    <text evidence="10">Binds 1 potassium ion per subunit.</text>
</comment>
<keyword evidence="17" id="KW-1185">Reference proteome</keyword>
<comment type="cofactor">
    <cofactor evidence="10">
        <name>Mg(2+)</name>
        <dbReference type="ChEBI" id="CHEBI:18420"/>
    </cofactor>
    <text evidence="10">Binds 2 divalent ions per subunit.</text>
</comment>
<comment type="subunit">
    <text evidence="10">Homotetramer; dimer of dimers.</text>
</comment>
<dbReference type="HAMAP" id="MF_00086">
    <property type="entry name" value="S_AdoMet_synth1"/>
    <property type="match status" value="1"/>
</dbReference>
<dbReference type="STRING" id="1121476.SAMN02745751_02270"/>
<feature type="domain" description="S-adenosylmethionine synthetase N-terminal" evidence="13">
    <location>
        <begin position="4"/>
        <end position="100"/>
    </location>
</feature>
<sequence length="398" mass="43484">MKKWLFTSESVTEGHPDKICDQISDGILDAIFAQDPNGRVACETSVTTGLVLVSGEITTNCYVDIPKVVRDTIREIGYTRAKYGFDCDTCAVLTSIDEQSSDIAMGVDAAKEYKDNGHDEFDIIGAGDQGIMFGFACNETPELMPLPISMAHKLARRLSAVRKDKTLSYLRPDGKTQVTVEYHDNTPVRIDAIVVSTQHSPEVSLEKIEQDIIEHVVKAVVPADLLDENTKYYINPTGRFVIGGPQGDAGLTGRKIIVDTYGGYSRHGGGAFSGKDPTKVDRSAAYAARYVAKNIVAAGLADKCEVQLAYAIGVAHPVSIMVDTFGTGKVDEEVIEKLIEKHFDLRPAAIIKNLDLRRPIYKQIAAYGHFGRTDVDLPWEKTDKAGILKMEAALEVAK</sequence>
<evidence type="ECO:0000256" key="7">
    <source>
        <dbReference type="ARBA" id="ARBA00022840"/>
    </source>
</evidence>
<feature type="binding site" evidence="10">
    <location>
        <position position="271"/>
    </location>
    <ligand>
        <name>ATP</name>
        <dbReference type="ChEBI" id="CHEBI:30616"/>
        <note>ligand shared between two neighboring subunits</note>
    </ligand>
</feature>
<dbReference type="SUPFAM" id="SSF55973">
    <property type="entry name" value="S-adenosylmethionine synthetase"/>
    <property type="match status" value="3"/>
</dbReference>
<dbReference type="Gene3D" id="3.30.300.10">
    <property type="match status" value="3"/>
</dbReference>
<keyword evidence="4 10" id="KW-0808">Transferase</keyword>
<evidence type="ECO:0000259" key="14">
    <source>
        <dbReference type="Pfam" id="PF02772"/>
    </source>
</evidence>
<dbReference type="GO" id="GO:0000287">
    <property type="term" value="F:magnesium ion binding"/>
    <property type="evidence" value="ECO:0007669"/>
    <property type="project" value="UniProtKB-UniRule"/>
</dbReference>
<evidence type="ECO:0000256" key="12">
    <source>
        <dbReference type="RuleBase" id="RU004462"/>
    </source>
</evidence>
<dbReference type="InterPro" id="IPR022636">
    <property type="entry name" value="S-AdoMet_synthetase_sfam"/>
</dbReference>
<feature type="binding site" evidence="10">
    <location>
        <position position="17"/>
    </location>
    <ligand>
        <name>Mg(2+)</name>
        <dbReference type="ChEBI" id="CHEBI:18420"/>
    </ligand>
</feature>
<evidence type="ECO:0000256" key="10">
    <source>
        <dbReference type="HAMAP-Rule" id="MF_00086"/>
    </source>
</evidence>
<name>A0A1M6IBN1_9FIRM</name>
<comment type="subcellular location">
    <subcellularLocation>
        <location evidence="10 11">Cytoplasm</location>
    </subcellularLocation>
</comment>
<keyword evidence="5 10" id="KW-0479">Metal-binding</keyword>
<dbReference type="GO" id="GO:0005524">
    <property type="term" value="F:ATP binding"/>
    <property type="evidence" value="ECO:0007669"/>
    <property type="project" value="UniProtKB-UniRule"/>
</dbReference>
<dbReference type="GO" id="GO:0005737">
    <property type="term" value="C:cytoplasm"/>
    <property type="evidence" value="ECO:0007669"/>
    <property type="project" value="UniProtKB-SubCell"/>
</dbReference>
<reference evidence="16 17" key="1">
    <citation type="submission" date="2016-11" db="EMBL/GenBank/DDBJ databases">
        <authorList>
            <person name="Jaros S."/>
            <person name="Januszkiewicz K."/>
            <person name="Wedrychowicz H."/>
        </authorList>
    </citation>
    <scope>NUCLEOTIDE SEQUENCE [LARGE SCALE GENOMIC DNA]</scope>
    <source>
        <strain evidence="16 17">DSM 17477</strain>
    </source>
</reference>
<evidence type="ECO:0000313" key="16">
    <source>
        <dbReference type="EMBL" id="SHJ31736.1"/>
    </source>
</evidence>
<dbReference type="PROSITE" id="PS00377">
    <property type="entry name" value="ADOMET_SYNTHASE_2"/>
    <property type="match status" value="1"/>
</dbReference>
<evidence type="ECO:0000256" key="11">
    <source>
        <dbReference type="RuleBase" id="RU000542"/>
    </source>
</evidence>
<dbReference type="UniPathway" id="UPA00315">
    <property type="reaction ID" value="UER00080"/>
</dbReference>
<evidence type="ECO:0000256" key="9">
    <source>
        <dbReference type="ARBA" id="ARBA00022958"/>
    </source>
</evidence>
<keyword evidence="10" id="KW-0963">Cytoplasm</keyword>
<dbReference type="GO" id="GO:0004478">
    <property type="term" value="F:methionine adenosyltransferase activity"/>
    <property type="evidence" value="ECO:0007669"/>
    <property type="project" value="UniProtKB-UniRule"/>
</dbReference>
<protein>
    <recommendedName>
        <fullName evidence="10">S-adenosylmethionine synthase</fullName>
        <shortName evidence="10">AdoMet synthase</shortName>
        <ecNumber evidence="10">2.5.1.6</ecNumber>
    </recommendedName>
    <alternativeName>
        <fullName evidence="10">MAT</fullName>
    </alternativeName>
    <alternativeName>
        <fullName evidence="10">Methionine adenosyltransferase</fullName>
    </alternativeName>
</protein>
<dbReference type="InterPro" id="IPR022629">
    <property type="entry name" value="S-AdoMet_synt_central"/>
</dbReference>
<evidence type="ECO:0000256" key="2">
    <source>
        <dbReference type="ARBA" id="ARBA00009685"/>
    </source>
</evidence>
<feature type="binding site" evidence="10">
    <location>
        <position position="248"/>
    </location>
    <ligand>
        <name>ATP</name>
        <dbReference type="ChEBI" id="CHEBI:30616"/>
        <note>ligand shared between two neighboring subunits</note>
    </ligand>
</feature>
<keyword evidence="7 10" id="KW-0067">ATP-binding</keyword>
<dbReference type="InterPro" id="IPR002133">
    <property type="entry name" value="S-AdoMet_synthetase"/>
</dbReference>
<evidence type="ECO:0000259" key="15">
    <source>
        <dbReference type="Pfam" id="PF02773"/>
    </source>
</evidence>
<feature type="binding site" evidence="10">
    <location>
        <position position="275"/>
    </location>
    <ligand>
        <name>ATP</name>
        <dbReference type="ChEBI" id="CHEBI:30616"/>
        <note>ligand shared between two neighboring subunits</note>
    </ligand>
</feature>
<dbReference type="Proteomes" id="UP000184052">
    <property type="component" value="Unassembled WGS sequence"/>
</dbReference>
<dbReference type="EC" id="2.5.1.6" evidence="10"/>
<dbReference type="Pfam" id="PF02772">
    <property type="entry name" value="S-AdoMet_synt_M"/>
    <property type="match status" value="1"/>
</dbReference>
<dbReference type="RefSeq" id="WP_073049696.1">
    <property type="nucleotide sequence ID" value="NZ_FQZL01000016.1"/>
</dbReference>
<dbReference type="AlphaFoldDB" id="A0A1M6IBN1"/>
<feature type="region of interest" description="Flexible loop" evidence="10">
    <location>
        <begin position="99"/>
        <end position="109"/>
    </location>
</feature>
<dbReference type="GO" id="GO:0006730">
    <property type="term" value="P:one-carbon metabolic process"/>
    <property type="evidence" value="ECO:0007669"/>
    <property type="project" value="UniProtKB-KW"/>
</dbReference>
<accession>A0A1M6IBN1</accession>
<proteinExistence type="inferred from homology"/>
<dbReference type="OrthoDB" id="9801686at2"/>
<comment type="function">
    <text evidence="10">Catalyzes the formation of S-adenosylmethionine (AdoMet) from methionine and ATP. The overall synthetic reaction is composed of two sequential steps, AdoMet formation and the subsequent tripolyphosphate hydrolysis which occurs prior to release of AdoMet from the enzyme.</text>
</comment>
<feature type="binding site" description="in other chain" evidence="10">
    <location>
        <position position="279"/>
    </location>
    <ligand>
        <name>L-methionine</name>
        <dbReference type="ChEBI" id="CHEBI:57844"/>
        <note>ligand shared between two neighboring subunits</note>
    </ligand>
</feature>
<organism evidence="16 17">
    <name type="scientific">Dethiosulfatibacter aminovorans DSM 17477</name>
    <dbReference type="NCBI Taxonomy" id="1121476"/>
    <lineage>
        <taxon>Bacteria</taxon>
        <taxon>Bacillati</taxon>
        <taxon>Bacillota</taxon>
        <taxon>Tissierellia</taxon>
        <taxon>Dethiosulfatibacter</taxon>
    </lineage>
</organism>
<feature type="binding site" description="in other chain" evidence="10">
    <location>
        <begin position="173"/>
        <end position="175"/>
    </location>
    <ligand>
        <name>ATP</name>
        <dbReference type="ChEBI" id="CHEBI:30616"/>
        <note>ligand shared between two neighboring subunits</note>
    </ligand>
</feature>
<dbReference type="GO" id="GO:0006556">
    <property type="term" value="P:S-adenosylmethionine biosynthetic process"/>
    <property type="evidence" value="ECO:0007669"/>
    <property type="project" value="UniProtKB-UniRule"/>
</dbReference>
<comment type="catalytic activity">
    <reaction evidence="10">
        <text>L-methionine + ATP + H2O = S-adenosyl-L-methionine + phosphate + diphosphate</text>
        <dbReference type="Rhea" id="RHEA:21080"/>
        <dbReference type="ChEBI" id="CHEBI:15377"/>
        <dbReference type="ChEBI" id="CHEBI:30616"/>
        <dbReference type="ChEBI" id="CHEBI:33019"/>
        <dbReference type="ChEBI" id="CHEBI:43474"/>
        <dbReference type="ChEBI" id="CHEBI:57844"/>
        <dbReference type="ChEBI" id="CHEBI:59789"/>
        <dbReference type="EC" id="2.5.1.6"/>
    </reaction>
</comment>
<feature type="binding site" description="in other chain" evidence="10">
    <location>
        <begin position="239"/>
        <end position="240"/>
    </location>
    <ligand>
        <name>ATP</name>
        <dbReference type="ChEBI" id="CHEBI:30616"/>
        <note>ligand shared between two neighboring subunits</note>
    </ligand>
</feature>
<evidence type="ECO:0000256" key="4">
    <source>
        <dbReference type="ARBA" id="ARBA00022679"/>
    </source>
</evidence>
<dbReference type="Pfam" id="PF00438">
    <property type="entry name" value="S-AdoMet_synt_N"/>
    <property type="match status" value="1"/>
</dbReference>
<comment type="similarity">
    <text evidence="2 10 12">Belongs to the AdoMet synthase family.</text>
</comment>
<dbReference type="InterPro" id="IPR022628">
    <property type="entry name" value="S-AdoMet_synt_N"/>
</dbReference>
<evidence type="ECO:0000256" key="8">
    <source>
        <dbReference type="ARBA" id="ARBA00022842"/>
    </source>
</evidence>
<dbReference type="FunFam" id="3.30.300.10:FF:000003">
    <property type="entry name" value="S-adenosylmethionine synthase"/>
    <property type="match status" value="1"/>
</dbReference>
<dbReference type="InterPro" id="IPR022630">
    <property type="entry name" value="S-AdoMet_synt_C"/>
</dbReference>